<evidence type="ECO:0000259" key="1">
    <source>
        <dbReference type="Pfam" id="PF13274"/>
    </source>
</evidence>
<accession>A0A5J4RFH8</accession>
<evidence type="ECO:0000313" key="2">
    <source>
        <dbReference type="EMBL" id="KAA6332379.1"/>
    </source>
</evidence>
<sequence length="181" mass="21394">MEEIIKTININDIAKYIILKLLNNGNSICPLKLQKLLYYIQSWHMVYFGRNNTLFTDVPEAWVNGPIYRNVYDSYKHIGVYDQIQGMDIGCKTNKTKEMEEELKNVYNSLNISQSQHEFLESMLIHYGTLSHDKLVFMTHLENPWNEAREGLNPIEPSDRELSLDTMYSYYKERKERKESA</sequence>
<reference evidence="2" key="1">
    <citation type="submission" date="2019-03" db="EMBL/GenBank/DDBJ databases">
        <title>Single cell metagenomics reveals metabolic interactions within the superorganism composed of flagellate Streblomastix strix and complex community of Bacteroidetes bacteria on its surface.</title>
        <authorList>
            <person name="Treitli S.C."/>
            <person name="Kolisko M."/>
            <person name="Husnik F."/>
            <person name="Keeling P."/>
            <person name="Hampl V."/>
        </authorList>
    </citation>
    <scope>NUCLEOTIDE SEQUENCE</scope>
    <source>
        <strain evidence="2">STM</strain>
    </source>
</reference>
<proteinExistence type="predicted"/>
<name>A0A5J4RFH8_9ZZZZ</name>
<organism evidence="2">
    <name type="scientific">termite gut metagenome</name>
    <dbReference type="NCBI Taxonomy" id="433724"/>
    <lineage>
        <taxon>unclassified sequences</taxon>
        <taxon>metagenomes</taxon>
        <taxon>organismal metagenomes</taxon>
    </lineage>
</organism>
<gene>
    <name evidence="2" type="ORF">EZS27_019115</name>
</gene>
<dbReference type="AlphaFoldDB" id="A0A5J4RFH8"/>
<dbReference type="Pfam" id="PF13274">
    <property type="entry name" value="SocA_Panacea"/>
    <property type="match status" value="1"/>
</dbReference>
<dbReference type="EMBL" id="SNRY01001249">
    <property type="protein sequence ID" value="KAA6332379.1"/>
    <property type="molecule type" value="Genomic_DNA"/>
</dbReference>
<feature type="domain" description="Antitoxin SocA-like Panacea" evidence="1">
    <location>
        <begin position="33"/>
        <end position="145"/>
    </location>
</feature>
<protein>
    <recommendedName>
        <fullName evidence="1">Antitoxin SocA-like Panacea domain-containing protein</fullName>
    </recommendedName>
</protein>
<comment type="caution">
    <text evidence="2">The sequence shown here is derived from an EMBL/GenBank/DDBJ whole genome shotgun (WGS) entry which is preliminary data.</text>
</comment>
<dbReference type="InterPro" id="IPR025272">
    <property type="entry name" value="SocA_Panacea"/>
</dbReference>